<dbReference type="Gene3D" id="1.10.579.10">
    <property type="entry name" value="DNA Cyclobutane Dipyrimidine Photolyase, subunit A, domain 3"/>
    <property type="match status" value="1"/>
</dbReference>
<keyword evidence="2" id="KW-1185">Reference proteome</keyword>
<protein>
    <submittedName>
        <fullName evidence="1">Cryptochrome/photolyase family protein</fullName>
    </submittedName>
</protein>
<evidence type="ECO:0000313" key="1">
    <source>
        <dbReference type="EMBL" id="MBN7820348.1"/>
    </source>
</evidence>
<comment type="caution">
    <text evidence="1">The sequence shown here is derived from an EMBL/GenBank/DDBJ whole genome shotgun (WGS) entry which is preliminary data.</text>
</comment>
<dbReference type="PANTHER" id="PTHR38657">
    <property type="entry name" value="SLR1343 PROTEIN"/>
    <property type="match status" value="1"/>
</dbReference>
<dbReference type="Gene3D" id="1.10.10.1710">
    <property type="entry name" value="Deoxyribodipyrimidine photolyase-related"/>
    <property type="match status" value="1"/>
</dbReference>
<reference evidence="1 2" key="1">
    <citation type="submission" date="2021-03" db="EMBL/GenBank/DDBJ databases">
        <title>novel species isolated from a fishpond in China.</title>
        <authorList>
            <person name="Lu H."/>
            <person name="Cai Z."/>
        </authorList>
    </citation>
    <scope>NUCLEOTIDE SEQUENCE [LARGE SCALE GENOMIC DNA]</scope>
    <source>
        <strain evidence="1 2">Y57</strain>
    </source>
</reference>
<dbReference type="SUPFAM" id="SSF48173">
    <property type="entry name" value="Cryptochrome/photolyase FAD-binding domain"/>
    <property type="match status" value="1"/>
</dbReference>
<dbReference type="Pfam" id="PF04244">
    <property type="entry name" value="DPRP"/>
    <property type="match status" value="1"/>
</dbReference>
<dbReference type="Gene3D" id="3.40.50.620">
    <property type="entry name" value="HUPs"/>
    <property type="match status" value="1"/>
</dbReference>
<dbReference type="Proteomes" id="UP000663992">
    <property type="component" value="Unassembled WGS sequence"/>
</dbReference>
<dbReference type="EMBL" id="JAFKCS010000009">
    <property type="protein sequence ID" value="MBN7820348.1"/>
    <property type="molecule type" value="Genomic_DNA"/>
</dbReference>
<dbReference type="InterPro" id="IPR052551">
    <property type="entry name" value="UV-DNA_repair_photolyase"/>
</dbReference>
<dbReference type="InterPro" id="IPR036134">
    <property type="entry name" value="Crypto/Photolyase_FAD-like_sf"/>
</dbReference>
<dbReference type="InterPro" id="IPR014729">
    <property type="entry name" value="Rossmann-like_a/b/a_fold"/>
</dbReference>
<sequence>MPTLLLLLGDQLDINHPALQQLDKANDHILMAELVEEASYVPHNKLKIALIFSAMRHFASKLKEQGFCVHYYDYLQTKDRWPDFSALLHHQLRQQHYKALWLIEPGEHRLQHQFNTWQQSLPLPVREFASHNFIFSRQQMLSWFSSHKQPRMEHYYQWARQQTGLLMSNRRPEGGKYNFDKQNRKPWAQELDIPPSHSTPLTSITQQVVDLIEREFPQNPGVLQHFNFAVTREQALSALKDFIRTKLDQFGDYQDALADNQPHLFHSILSPYINIGLLSPMEVCQGVEQAYKQGQIPLNAAEGFIRQVLGWREYVRGLYWYKGAEYADLNHFNARQPLPQWFWHGKVQMRCLQQAIDQSLHQAYAHHIQRLMVIGNFSLLAGLDVKAICEWYLAVYIDAFEWVELPNTLGMALYADGGFLASKPYAASGNYLNKMGNHCQFCPYSPKLSTGPKACPYNALYWHFIDMHQQAFSKNPRMSLMVSQWQKKTAIEQTVIREWAEKLLANLENL</sequence>
<evidence type="ECO:0000313" key="2">
    <source>
        <dbReference type="Proteomes" id="UP000663992"/>
    </source>
</evidence>
<gene>
    <name evidence="1" type="ORF">J0A65_10765</name>
</gene>
<dbReference type="PANTHER" id="PTHR38657:SF1">
    <property type="entry name" value="SLR1343 PROTEIN"/>
    <property type="match status" value="1"/>
</dbReference>
<proteinExistence type="predicted"/>
<accession>A0ABS3CT96</accession>
<dbReference type="InterPro" id="IPR007357">
    <property type="entry name" value="PhrB-like"/>
</dbReference>
<name>A0ABS3CT96_9ALTE</name>
<dbReference type="Gene3D" id="1.25.40.80">
    <property type="match status" value="1"/>
</dbReference>
<organism evidence="1 2">
    <name type="scientific">Bowmanella yangjiangensis</name>
    <dbReference type="NCBI Taxonomy" id="2811230"/>
    <lineage>
        <taxon>Bacteria</taxon>
        <taxon>Pseudomonadati</taxon>
        <taxon>Pseudomonadota</taxon>
        <taxon>Gammaproteobacteria</taxon>
        <taxon>Alteromonadales</taxon>
        <taxon>Alteromonadaceae</taxon>
        <taxon>Bowmanella</taxon>
    </lineage>
</organism>